<organism evidence="1">
    <name type="scientific">Oryza glumipatula</name>
    <dbReference type="NCBI Taxonomy" id="40148"/>
    <lineage>
        <taxon>Eukaryota</taxon>
        <taxon>Viridiplantae</taxon>
        <taxon>Streptophyta</taxon>
        <taxon>Embryophyta</taxon>
        <taxon>Tracheophyta</taxon>
        <taxon>Spermatophyta</taxon>
        <taxon>Magnoliopsida</taxon>
        <taxon>Liliopsida</taxon>
        <taxon>Poales</taxon>
        <taxon>Poaceae</taxon>
        <taxon>BOP clade</taxon>
        <taxon>Oryzoideae</taxon>
        <taxon>Oryzeae</taxon>
        <taxon>Oryzinae</taxon>
        <taxon>Oryza</taxon>
    </lineage>
</organism>
<proteinExistence type="predicted"/>
<accession>A0A0D9ZC75</accession>
<reference evidence="1" key="2">
    <citation type="submission" date="2018-05" db="EMBL/GenBank/DDBJ databases">
        <title>OgluRS3 (Oryza glumaepatula Reference Sequence Version 3).</title>
        <authorList>
            <person name="Zhang J."/>
            <person name="Kudrna D."/>
            <person name="Lee S."/>
            <person name="Talag J."/>
            <person name="Welchert J."/>
            <person name="Wing R.A."/>
        </authorList>
    </citation>
    <scope>NUCLEOTIDE SEQUENCE [LARGE SCALE GENOMIC DNA]</scope>
</reference>
<reference evidence="1" key="1">
    <citation type="submission" date="2015-04" db="UniProtKB">
        <authorList>
            <consortium name="EnsemblPlants"/>
        </authorList>
    </citation>
    <scope>IDENTIFICATION</scope>
</reference>
<protein>
    <submittedName>
        <fullName evidence="1">Uncharacterized protein</fullName>
    </submittedName>
</protein>
<dbReference type="HOGENOM" id="CLU_1333752_0_0_1"/>
<dbReference type="EnsemblPlants" id="OGLUM03G31470.1">
    <property type="protein sequence ID" value="OGLUM03G31470.1"/>
    <property type="gene ID" value="OGLUM03G31470"/>
</dbReference>
<dbReference type="Gramene" id="OGLUM03G31470.1">
    <property type="protein sequence ID" value="OGLUM03G31470.1"/>
    <property type="gene ID" value="OGLUM03G31470"/>
</dbReference>
<dbReference type="AlphaFoldDB" id="A0A0D9ZC75"/>
<dbReference type="Proteomes" id="UP000026961">
    <property type="component" value="Chromosome 3"/>
</dbReference>
<sequence length="206" mass="22234">MIALTLLTGSPLINHTSSVPSYSSPLPLSLSLSSLPPTIVVLPCRLRQSTTAVASVPMTPPTLPMNGTAATRAEAVQPIGCAHVSQRTRAGGGHPFLGGGDYQHNHLSTPNTPRRGPHRRYAPRHRRRLFALWLLSTPHLYHRHRMLSSTGHLHGVLADTLRGYSAIAIGSIYRLRLHGGSSNSLPWTKRAWRLLDSSSNTSLGGG</sequence>
<keyword evidence="2" id="KW-1185">Reference proteome</keyword>
<evidence type="ECO:0000313" key="2">
    <source>
        <dbReference type="Proteomes" id="UP000026961"/>
    </source>
</evidence>
<name>A0A0D9ZC75_9ORYZ</name>
<evidence type="ECO:0000313" key="1">
    <source>
        <dbReference type="EnsemblPlants" id="OGLUM03G31470.1"/>
    </source>
</evidence>